<proteinExistence type="predicted"/>
<dbReference type="RefSeq" id="WP_089376410.1">
    <property type="nucleotide sequence ID" value="NZ_FZNX01000001.1"/>
</dbReference>
<dbReference type="PROSITE" id="PS51257">
    <property type="entry name" value="PROKAR_LIPOPROTEIN"/>
    <property type="match status" value="1"/>
</dbReference>
<comment type="catalytic activity">
    <reaction evidence="7">
        <text>a (3S)-3-hydroxyacyl-CoA + NAD(+) = a 3-oxoacyl-CoA + NADH + H(+)</text>
        <dbReference type="Rhea" id="RHEA:22432"/>
        <dbReference type="ChEBI" id="CHEBI:15378"/>
        <dbReference type="ChEBI" id="CHEBI:57318"/>
        <dbReference type="ChEBI" id="CHEBI:57540"/>
        <dbReference type="ChEBI" id="CHEBI:57945"/>
        <dbReference type="ChEBI" id="CHEBI:90726"/>
        <dbReference type="EC" id="1.1.1.35"/>
    </reaction>
</comment>
<evidence type="ECO:0000256" key="7">
    <source>
        <dbReference type="ARBA" id="ARBA00049556"/>
    </source>
</evidence>
<evidence type="ECO:0000259" key="9">
    <source>
        <dbReference type="Pfam" id="PF02737"/>
    </source>
</evidence>
<comment type="pathway">
    <text evidence="1">Lipid metabolism; fatty acid beta-oxidation.</text>
</comment>
<keyword evidence="5" id="KW-0520">NAD</keyword>
<accession>A0A238V6V0</accession>
<dbReference type="InterPro" id="IPR036291">
    <property type="entry name" value="NAD(P)-bd_dom_sf"/>
</dbReference>
<keyword evidence="6" id="KW-0443">Lipid metabolism</keyword>
<dbReference type="PANTHER" id="PTHR48075:SF7">
    <property type="entry name" value="3-HYDROXYACYL-COA DEHYDROGENASE-RELATED"/>
    <property type="match status" value="1"/>
</dbReference>
<dbReference type="Gene3D" id="3.40.50.720">
    <property type="entry name" value="NAD(P)-binding Rossmann-like Domain"/>
    <property type="match status" value="1"/>
</dbReference>
<dbReference type="EMBL" id="FZNX01000001">
    <property type="protein sequence ID" value="SNR29941.1"/>
    <property type="molecule type" value="Genomic_DNA"/>
</dbReference>
<evidence type="ECO:0000256" key="5">
    <source>
        <dbReference type="ARBA" id="ARBA00023027"/>
    </source>
</evidence>
<dbReference type="PANTHER" id="PTHR48075">
    <property type="entry name" value="3-HYDROXYACYL-COA DEHYDROGENASE FAMILY PROTEIN"/>
    <property type="match status" value="1"/>
</dbReference>
<gene>
    <name evidence="10" type="ORF">SAMN04488111_0021</name>
</gene>
<organism evidence="10 11">
    <name type="scientific">Lutibacter flavus</name>
    <dbReference type="NCBI Taxonomy" id="691689"/>
    <lineage>
        <taxon>Bacteria</taxon>
        <taxon>Pseudomonadati</taxon>
        <taxon>Bacteroidota</taxon>
        <taxon>Flavobacteriia</taxon>
        <taxon>Flavobacteriales</taxon>
        <taxon>Flavobacteriaceae</taxon>
        <taxon>Lutibacter</taxon>
    </lineage>
</organism>
<evidence type="ECO:0000313" key="11">
    <source>
        <dbReference type="Proteomes" id="UP000198412"/>
    </source>
</evidence>
<dbReference type="SUPFAM" id="SSF48179">
    <property type="entry name" value="6-phosphogluconate dehydrogenase C-terminal domain-like"/>
    <property type="match status" value="2"/>
</dbReference>
<dbReference type="InterPro" id="IPR008927">
    <property type="entry name" value="6-PGluconate_DH-like_C_sf"/>
</dbReference>
<dbReference type="GO" id="GO:0003857">
    <property type="term" value="F:(3S)-3-hydroxyacyl-CoA dehydrogenase (NAD+) activity"/>
    <property type="evidence" value="ECO:0007669"/>
    <property type="project" value="UniProtKB-EC"/>
</dbReference>
<keyword evidence="2" id="KW-0276">Fatty acid metabolism</keyword>
<evidence type="ECO:0000256" key="4">
    <source>
        <dbReference type="ARBA" id="ARBA00023002"/>
    </source>
</evidence>
<protein>
    <submittedName>
        <fullName evidence="10">3-hydroxyacyl-CoA dehydrogenase</fullName>
    </submittedName>
</protein>
<keyword evidence="11" id="KW-1185">Reference proteome</keyword>
<dbReference type="CDD" id="cd06558">
    <property type="entry name" value="crotonase-like"/>
    <property type="match status" value="1"/>
</dbReference>
<dbReference type="InterPro" id="IPR001753">
    <property type="entry name" value="Enoyl-CoA_hydra/iso"/>
</dbReference>
<evidence type="ECO:0000259" key="8">
    <source>
        <dbReference type="Pfam" id="PF00725"/>
    </source>
</evidence>
<feature type="domain" description="3-hydroxyacyl-CoA dehydrogenase NAD binding" evidence="9">
    <location>
        <begin position="7"/>
        <end position="205"/>
    </location>
</feature>
<name>A0A238V6V0_9FLAO</name>
<reference evidence="11" key="1">
    <citation type="submission" date="2017-06" db="EMBL/GenBank/DDBJ databases">
        <authorList>
            <person name="Varghese N."/>
            <person name="Submissions S."/>
        </authorList>
    </citation>
    <scope>NUCLEOTIDE SEQUENCE [LARGE SCALE GENOMIC DNA]</scope>
    <source>
        <strain evidence="11">DSM 27993</strain>
    </source>
</reference>
<dbReference type="AlphaFoldDB" id="A0A238V6V0"/>
<keyword evidence="4" id="KW-0560">Oxidoreductase</keyword>
<sequence length="799" mass="89220">MKRPIKKVAVIGSGIMGSGIACHFANVGVEVLLLDIIPRELSEVEKAKGLTLEHKAVRNRLVNDSLKASLKSKPSPIYNQKFADRISTGNLDDDLHKIKDVDWIMEVVVERLDIKKSVFEKIEKYRKPGTLITSNTSGIPISYMNEGRSEDFQKHFAVTHFFNPPRYLKLFEVVPGPDCKQEVTDFLMMYGEKFLGKTSVLAKDTPAFIGNRVGIFGIMSLFHQVKELGLTVEEVDKLTGPVIGRPKSATFRTVDVVGLDTLVHVANGIYENCPNDEAHELFKLPSFINTMMENKWLGSKTKQGFYKKVVEGGKKSILSLDLDTLEYRPNKRAKFATLELTKTIDKVIDRFKVLVKGKDKAGEFYRKNFAAMFGYVQNRIPEISDELYRLDDAMKAGFGWEHGPFQIWDAIGIEKGIELMQAENIPVAKWVSEMVASGNKSFYTVCDGAKYYYDIPSKKQVKIPGQDSFIILDNIREAKTIWSNAGASIQHLGNGVLNVEFQSKMNTLGGEVLQAINKGIDLAETEYEAVVLGNQAANFTVGANLGMVFMMAVEQEYDELNFSVKYFQDTVMRLRYSSCPTIIAPHGYTFGGGCELSMHADKVIAAAETYIGLVEFGVGIIPGGAGSKEMALRASEGLLKDDVKLNKLRDYFINVAMAKVATSAHEAYDLGFLKEHKDIVVVNKERQIATAKRHAILMLEDGYTQPVPKKALVYGQQALGMFLVGTDSLEKGHYASEHDKKIANKLGYVMAGGDLSEPTYVSEQYLLDLEREAFMSLMTERKTLERIEHMLKTGKPLRN</sequence>
<keyword evidence="3" id="KW-0442">Lipid degradation</keyword>
<feature type="domain" description="3-hydroxyacyl-CoA dehydrogenase C-terminal" evidence="8">
    <location>
        <begin position="208"/>
        <end position="307"/>
    </location>
</feature>
<dbReference type="Pfam" id="PF02737">
    <property type="entry name" value="3HCDH_N"/>
    <property type="match status" value="1"/>
</dbReference>
<dbReference type="UniPathway" id="UPA00659"/>
<dbReference type="SUPFAM" id="SSF52096">
    <property type="entry name" value="ClpP/crotonase"/>
    <property type="match status" value="1"/>
</dbReference>
<dbReference type="InterPro" id="IPR006176">
    <property type="entry name" value="3-OHacyl-CoA_DH_NAD-bd"/>
</dbReference>
<evidence type="ECO:0000256" key="3">
    <source>
        <dbReference type="ARBA" id="ARBA00022963"/>
    </source>
</evidence>
<dbReference type="Pfam" id="PF00378">
    <property type="entry name" value="ECH_1"/>
    <property type="match status" value="1"/>
</dbReference>
<evidence type="ECO:0000256" key="1">
    <source>
        <dbReference type="ARBA" id="ARBA00005005"/>
    </source>
</evidence>
<dbReference type="InterPro" id="IPR029045">
    <property type="entry name" value="ClpP/crotonase-like_dom_sf"/>
</dbReference>
<evidence type="ECO:0000256" key="2">
    <source>
        <dbReference type="ARBA" id="ARBA00022832"/>
    </source>
</evidence>
<evidence type="ECO:0000256" key="6">
    <source>
        <dbReference type="ARBA" id="ARBA00023098"/>
    </source>
</evidence>
<evidence type="ECO:0000313" key="10">
    <source>
        <dbReference type="EMBL" id="SNR29941.1"/>
    </source>
</evidence>
<dbReference type="OrthoDB" id="9771883at2"/>
<dbReference type="GO" id="GO:0006635">
    <property type="term" value="P:fatty acid beta-oxidation"/>
    <property type="evidence" value="ECO:0007669"/>
    <property type="project" value="UniProtKB-UniPathway"/>
</dbReference>
<dbReference type="Gene3D" id="1.10.1040.50">
    <property type="match status" value="1"/>
</dbReference>
<dbReference type="GO" id="GO:0070403">
    <property type="term" value="F:NAD+ binding"/>
    <property type="evidence" value="ECO:0007669"/>
    <property type="project" value="InterPro"/>
</dbReference>
<dbReference type="Pfam" id="PF00725">
    <property type="entry name" value="3HCDH"/>
    <property type="match status" value="1"/>
</dbReference>
<dbReference type="Gene3D" id="3.90.226.10">
    <property type="entry name" value="2-enoyl-CoA Hydratase, Chain A, domain 1"/>
    <property type="match status" value="1"/>
</dbReference>
<dbReference type="SUPFAM" id="SSF51735">
    <property type="entry name" value="NAD(P)-binding Rossmann-fold domains"/>
    <property type="match status" value="1"/>
</dbReference>
<dbReference type="InterPro" id="IPR006108">
    <property type="entry name" value="3HC_DH_C"/>
</dbReference>
<dbReference type="Proteomes" id="UP000198412">
    <property type="component" value="Unassembled WGS sequence"/>
</dbReference>